<dbReference type="InterPro" id="IPR001932">
    <property type="entry name" value="PPM-type_phosphatase-like_dom"/>
</dbReference>
<feature type="domain" description="PPM-type phosphatase" evidence="2">
    <location>
        <begin position="273"/>
        <end position="489"/>
    </location>
</feature>
<comment type="caution">
    <text evidence="3">The sequence shown here is derived from an EMBL/GenBank/DDBJ whole genome shotgun (WGS) entry which is preliminary data.</text>
</comment>
<dbReference type="InterPro" id="IPR052016">
    <property type="entry name" value="Bact_Sigma-Reg"/>
</dbReference>
<dbReference type="PANTHER" id="PTHR43156">
    <property type="entry name" value="STAGE II SPORULATION PROTEIN E-RELATED"/>
    <property type="match status" value="1"/>
</dbReference>
<evidence type="ECO:0000259" key="2">
    <source>
        <dbReference type="SMART" id="SM00331"/>
    </source>
</evidence>
<dbReference type="PANTHER" id="PTHR43156:SF2">
    <property type="entry name" value="STAGE II SPORULATION PROTEIN E"/>
    <property type="match status" value="1"/>
</dbReference>
<accession>M6KRT5</accession>
<dbReference type="Gene3D" id="3.60.40.10">
    <property type="entry name" value="PPM-type phosphatase domain"/>
    <property type="match status" value="1"/>
</dbReference>
<organism evidence="3 4">
    <name type="scientific">Leptospira interrogans serovar Pyrogenes str. L0374</name>
    <dbReference type="NCBI Taxonomy" id="1049928"/>
    <lineage>
        <taxon>Bacteria</taxon>
        <taxon>Pseudomonadati</taxon>
        <taxon>Spirochaetota</taxon>
        <taxon>Spirochaetia</taxon>
        <taxon>Leptospirales</taxon>
        <taxon>Leptospiraceae</taxon>
        <taxon>Leptospira</taxon>
    </lineage>
</organism>
<dbReference type="SUPFAM" id="SSF55781">
    <property type="entry name" value="GAF domain-like"/>
    <property type="match status" value="1"/>
</dbReference>
<protein>
    <submittedName>
        <fullName evidence="3">Stage II sporulation protein E</fullName>
    </submittedName>
</protein>
<dbReference type="Pfam" id="PF13185">
    <property type="entry name" value="GAF_2"/>
    <property type="match status" value="1"/>
</dbReference>
<dbReference type="SMART" id="SM00331">
    <property type="entry name" value="PP2C_SIG"/>
    <property type="match status" value="1"/>
</dbReference>
<dbReference type="InterPro" id="IPR029016">
    <property type="entry name" value="GAF-like_dom_sf"/>
</dbReference>
<keyword evidence="1" id="KW-0378">Hydrolase</keyword>
<gene>
    <name evidence="3" type="ORF">LEP1GSC083_0427</name>
</gene>
<dbReference type="InterPro" id="IPR036457">
    <property type="entry name" value="PPM-type-like_dom_sf"/>
</dbReference>
<dbReference type="Pfam" id="PF07228">
    <property type="entry name" value="SpoIIE"/>
    <property type="match status" value="1"/>
</dbReference>
<dbReference type="Proteomes" id="UP000012137">
    <property type="component" value="Unassembled WGS sequence"/>
</dbReference>
<dbReference type="AlphaFoldDB" id="M6KRT5"/>
<dbReference type="Gene3D" id="3.30.450.40">
    <property type="match status" value="1"/>
</dbReference>
<evidence type="ECO:0000313" key="3">
    <source>
        <dbReference type="EMBL" id="EMN30492.1"/>
    </source>
</evidence>
<proteinExistence type="predicted"/>
<sequence>MAAEFHYKIGNFSLGNHYLGYAINLYSKWGALSKVSDLKSRFSNQPQLCFLNENDLNKILEQDLVLDRELILKYYNIISKEIVLDNLLKKLMQITMQTAGATKAVYFNLYNENPMPYLIGQNEKTGIKIEKFPELDKPQYPVSYLNYVFRTGKLISTFDSFSIKNFNDQYIKEKNPQSMVCIPLIHIGKLKGILYLENEFAKGMFTEKNIQILELIAGQAAIFIENANLYAELEEKVKQRTSELDNTIHLLRKDLLYAQKIQDKILSKPESTLCGIHVFTKYIPMMYVGGDIYDYEEISPSKVRIFLADATGHGVQAALVTMLIKSEYESLKYLNISPGGLITKLNRTIIAKYKTLKFFFSCLVADVDAQRGTFYYSAAGHPDQLYLSGNTITKLIRCGPIIGILENKEYDSHSLKIFKGDKLFFFSDGMIEGSNSFNETFGEDRLLKLILNHSSKSVSEIVSFVFSDFQTFLSGKEVADDITFLSAEVL</sequence>
<evidence type="ECO:0000256" key="1">
    <source>
        <dbReference type="ARBA" id="ARBA00022801"/>
    </source>
</evidence>
<dbReference type="GO" id="GO:0016791">
    <property type="term" value="F:phosphatase activity"/>
    <property type="evidence" value="ECO:0007669"/>
    <property type="project" value="TreeGrafter"/>
</dbReference>
<dbReference type="EMBL" id="AHMZ02000081">
    <property type="protein sequence ID" value="EMN30492.1"/>
    <property type="molecule type" value="Genomic_DNA"/>
</dbReference>
<dbReference type="InterPro" id="IPR003018">
    <property type="entry name" value="GAF"/>
</dbReference>
<evidence type="ECO:0000313" key="4">
    <source>
        <dbReference type="Proteomes" id="UP000012137"/>
    </source>
</evidence>
<name>M6KRT5_LEPIR</name>
<reference evidence="3 4" key="1">
    <citation type="submission" date="2013-01" db="EMBL/GenBank/DDBJ databases">
        <authorList>
            <person name="Harkins D.M."/>
            <person name="Durkin A.S."/>
            <person name="Brinkac L.M."/>
            <person name="Haft D.H."/>
            <person name="Selengut J.D."/>
            <person name="Sanka R."/>
            <person name="DePew J."/>
            <person name="Purushe J."/>
            <person name="Peacock S.J."/>
            <person name="Thaipadungpanit J."/>
            <person name="Wuthiekanun V.W."/>
            <person name="Day N.P."/>
            <person name="Vinetz J.M."/>
            <person name="Sutton G.G."/>
            <person name="Nierman W.C."/>
            <person name="Fouts D.E."/>
        </authorList>
    </citation>
    <scope>NUCLEOTIDE SEQUENCE [LARGE SCALE GENOMIC DNA]</scope>
    <source>
        <strain evidence="3 4">L0374</strain>
    </source>
</reference>